<dbReference type="VEuPathDB" id="ToxoDB:EMWEY_00009440"/>
<keyword evidence="1" id="KW-1133">Transmembrane helix</keyword>
<name>U6MFK4_EIMMA</name>
<dbReference type="AlphaFoldDB" id="U6MFK4"/>
<organism evidence="2 3">
    <name type="scientific">Eimeria maxima</name>
    <name type="common">Coccidian parasite</name>
    <dbReference type="NCBI Taxonomy" id="5804"/>
    <lineage>
        <taxon>Eukaryota</taxon>
        <taxon>Sar</taxon>
        <taxon>Alveolata</taxon>
        <taxon>Apicomplexa</taxon>
        <taxon>Conoidasida</taxon>
        <taxon>Coccidia</taxon>
        <taxon>Eucoccidiorida</taxon>
        <taxon>Eimeriorina</taxon>
        <taxon>Eimeriidae</taxon>
        <taxon>Eimeria</taxon>
    </lineage>
</organism>
<evidence type="ECO:0000313" key="2">
    <source>
        <dbReference type="EMBL" id="CDJ61239.1"/>
    </source>
</evidence>
<dbReference type="RefSeq" id="XP_013337889.1">
    <property type="nucleotide sequence ID" value="XM_013482435.1"/>
</dbReference>
<keyword evidence="1" id="KW-0812">Transmembrane</keyword>
<feature type="transmembrane region" description="Helical" evidence="1">
    <location>
        <begin position="12"/>
        <end position="31"/>
    </location>
</feature>
<proteinExistence type="predicted"/>
<accession>U6MFK4</accession>
<dbReference type="OrthoDB" id="348432at2759"/>
<dbReference type="Proteomes" id="UP000030763">
    <property type="component" value="Unassembled WGS sequence"/>
</dbReference>
<keyword evidence="3" id="KW-1185">Reference proteome</keyword>
<dbReference type="OMA" id="KSGHEAM"/>
<reference evidence="2" key="1">
    <citation type="submission" date="2013-10" db="EMBL/GenBank/DDBJ databases">
        <title>Genomic analysis of the causative agents of coccidiosis in chickens.</title>
        <authorList>
            <person name="Reid A.J."/>
            <person name="Blake D."/>
            <person name="Billington K."/>
            <person name="Browne H."/>
            <person name="Dunn M."/>
            <person name="Hung S."/>
            <person name="Kawahara F."/>
            <person name="Miranda-Saavedra D."/>
            <person name="Mourier T."/>
            <person name="Nagra H."/>
            <person name="Otto T.D."/>
            <person name="Rawlings N."/>
            <person name="Sanchez A."/>
            <person name="Sanders M."/>
            <person name="Subramaniam C."/>
            <person name="Tay Y."/>
            <person name="Dear P."/>
            <person name="Doerig C."/>
            <person name="Gruber A."/>
            <person name="Parkinson J."/>
            <person name="Shirley M."/>
            <person name="Wan K.L."/>
            <person name="Berriman M."/>
            <person name="Tomley F."/>
            <person name="Pain A."/>
        </authorList>
    </citation>
    <scope>NUCLEOTIDE SEQUENCE [LARGE SCALE GENOMIC DNA]</scope>
    <source>
        <strain evidence="2">Weybridge</strain>
    </source>
</reference>
<evidence type="ECO:0000313" key="3">
    <source>
        <dbReference type="Proteomes" id="UP000030763"/>
    </source>
</evidence>
<evidence type="ECO:0000256" key="1">
    <source>
        <dbReference type="SAM" id="Phobius"/>
    </source>
</evidence>
<keyword evidence="1" id="KW-0472">Membrane</keyword>
<dbReference type="EMBL" id="HG722036">
    <property type="protein sequence ID" value="CDJ61239.1"/>
    <property type="molecule type" value="Genomic_DNA"/>
</dbReference>
<gene>
    <name evidence="2" type="ORF">EMWEY_00009440</name>
</gene>
<dbReference type="PROSITE" id="PS51257">
    <property type="entry name" value="PROKAR_LIPOPROTEIN"/>
    <property type="match status" value="1"/>
</dbReference>
<reference evidence="2" key="2">
    <citation type="submission" date="2013-10" db="EMBL/GenBank/DDBJ databases">
        <authorList>
            <person name="Aslett M."/>
        </authorList>
    </citation>
    <scope>NUCLEOTIDE SEQUENCE [LARGE SCALE GENOMIC DNA]</scope>
    <source>
        <strain evidence="2">Weybridge</strain>
    </source>
</reference>
<dbReference type="GeneID" id="25334930"/>
<protein>
    <submittedName>
        <fullName evidence="2">Uncharacterized protein</fullName>
    </submittedName>
</protein>
<sequence length="723" mass="79060">MIFREYASGPQMFLPYFSVAAGCLYALGLLGSDAVSPVPTDPPPLDHETESVSLALGDDQWSIGLPAEDGGRTQSIFSVGVLPDVSFVHDGALLSTPAEIQPDLPSGYLFEVEGTAQPEAASPAPSPKKSNGDYRVLQTSLITTLLVFAACLGGFKLRHQKFWPGARPEGSPEAPGQQQDGRKSINEQLVDQLHSMKKLEPLVEHLVEMMGTKDAVAASKDFQTTLQAVEQMEAKGSASSSDQLKETINSGISALSRLYEEARLHGLSLARQARQDRTRKSQVFSENELKILDCHLGLGFHEFFDAHEQNMEISFPALVRQVEQAAKDLKGLGGLNTVDDLHLLSAAVANVELIKSGHEAMHTEKMCLEEIRANAASVLFMSYQRKQEAEHRHLLDLFEQQRILYRMERERQLLLPRSDGKRDSALDKFEGMLRKGSQLLQQYSDAISRIAGSTDIIVAGNLERQAITIKEEVENLLKEAAATAESIPGVATSEELAKNTAMQRHLKSVALRTSEAAAEATERVASIMAALDVQMPAEAPFGWTQIGEENRKQVPLTSLNPSVAKLVKEAMRHVEVLRNSDIVLDEDQEAGGSAFSRTAELLQASQVAAQAAGALGDEAELLWLRAQLNDSLESDMQLSATLAWRAIAAVDGGEGERQFWRVELSPAEVLRFQDLVTQLNNCEQQARSLTGLKEAALAAAQMKDIACKLMSFVQDHQKLPTTH</sequence>